<evidence type="ECO:0000256" key="1">
    <source>
        <dbReference type="ARBA" id="ARBA00001946"/>
    </source>
</evidence>
<gene>
    <name evidence="7" type="ORF">SYNPS1DRAFT_21210</name>
</gene>
<evidence type="ECO:0000256" key="4">
    <source>
        <dbReference type="ARBA" id="ARBA00022723"/>
    </source>
</evidence>
<dbReference type="InterPro" id="IPR036649">
    <property type="entry name" value="Pyrophosphatase_sf"/>
</dbReference>
<reference evidence="8" key="1">
    <citation type="journal article" date="2018" name="Nat. Microbiol.">
        <title>Leveraging single-cell genomics to expand the fungal tree of life.</title>
        <authorList>
            <person name="Ahrendt S.R."/>
            <person name="Quandt C.A."/>
            <person name="Ciobanu D."/>
            <person name="Clum A."/>
            <person name="Salamov A."/>
            <person name="Andreopoulos B."/>
            <person name="Cheng J.F."/>
            <person name="Woyke T."/>
            <person name="Pelin A."/>
            <person name="Henrissat B."/>
            <person name="Reynolds N.K."/>
            <person name="Benny G.L."/>
            <person name="Smith M.E."/>
            <person name="James T.Y."/>
            <person name="Grigoriev I.V."/>
        </authorList>
    </citation>
    <scope>NUCLEOTIDE SEQUENCE [LARGE SCALE GENOMIC DNA]</scope>
    <source>
        <strain evidence="8">Benny S71-1</strain>
    </source>
</reference>
<dbReference type="GO" id="GO:0000287">
    <property type="term" value="F:magnesium ion binding"/>
    <property type="evidence" value="ECO:0007669"/>
    <property type="project" value="InterPro"/>
</dbReference>
<evidence type="ECO:0000256" key="6">
    <source>
        <dbReference type="ARBA" id="ARBA00022842"/>
    </source>
</evidence>
<keyword evidence="5" id="KW-0378">Hydrolase</keyword>
<dbReference type="EC" id="3.6.1.1" evidence="3"/>
<proteinExistence type="inferred from homology"/>
<dbReference type="GO" id="GO:0004427">
    <property type="term" value="F:inorganic diphosphate phosphatase activity"/>
    <property type="evidence" value="ECO:0007669"/>
    <property type="project" value="UniProtKB-EC"/>
</dbReference>
<dbReference type="EMBL" id="KZ989250">
    <property type="protein sequence ID" value="RKP27209.1"/>
    <property type="molecule type" value="Genomic_DNA"/>
</dbReference>
<evidence type="ECO:0000313" key="8">
    <source>
        <dbReference type="Proteomes" id="UP000278143"/>
    </source>
</evidence>
<keyword evidence="4" id="KW-0479">Metal-binding</keyword>
<dbReference type="Proteomes" id="UP000278143">
    <property type="component" value="Unassembled WGS sequence"/>
</dbReference>
<dbReference type="Gene3D" id="3.90.80.10">
    <property type="entry name" value="Inorganic pyrophosphatase"/>
    <property type="match status" value="1"/>
</dbReference>
<evidence type="ECO:0000256" key="5">
    <source>
        <dbReference type="ARBA" id="ARBA00022801"/>
    </source>
</evidence>
<dbReference type="PANTHER" id="PTHR10286">
    <property type="entry name" value="INORGANIC PYROPHOSPHATASE"/>
    <property type="match status" value="1"/>
</dbReference>
<protein>
    <recommendedName>
        <fullName evidence="3">inorganic diphosphatase</fullName>
        <ecNumber evidence="3">3.6.1.1</ecNumber>
    </recommendedName>
</protein>
<accession>A0A4V1J238</accession>
<dbReference type="AlphaFoldDB" id="A0A4V1J238"/>
<evidence type="ECO:0000256" key="2">
    <source>
        <dbReference type="ARBA" id="ARBA00006220"/>
    </source>
</evidence>
<organism evidence="7 8">
    <name type="scientific">Syncephalis pseudoplumigaleata</name>
    <dbReference type="NCBI Taxonomy" id="1712513"/>
    <lineage>
        <taxon>Eukaryota</taxon>
        <taxon>Fungi</taxon>
        <taxon>Fungi incertae sedis</taxon>
        <taxon>Zoopagomycota</taxon>
        <taxon>Zoopagomycotina</taxon>
        <taxon>Zoopagomycetes</taxon>
        <taxon>Zoopagales</taxon>
        <taxon>Piptocephalidaceae</taxon>
        <taxon>Syncephalis</taxon>
    </lineage>
</organism>
<keyword evidence="6" id="KW-0460">Magnesium</keyword>
<evidence type="ECO:0000313" key="7">
    <source>
        <dbReference type="EMBL" id="RKP27209.1"/>
    </source>
</evidence>
<comment type="cofactor">
    <cofactor evidence="1">
        <name>Mg(2+)</name>
        <dbReference type="ChEBI" id="CHEBI:18420"/>
    </cofactor>
</comment>
<dbReference type="SUPFAM" id="SSF50324">
    <property type="entry name" value="Inorganic pyrophosphatase"/>
    <property type="match status" value="1"/>
</dbReference>
<comment type="similarity">
    <text evidence="2">Belongs to the PPase family.</text>
</comment>
<dbReference type="GO" id="GO:0006796">
    <property type="term" value="P:phosphate-containing compound metabolic process"/>
    <property type="evidence" value="ECO:0007669"/>
    <property type="project" value="InterPro"/>
</dbReference>
<dbReference type="OrthoDB" id="1608002at2759"/>
<evidence type="ECO:0000256" key="3">
    <source>
        <dbReference type="ARBA" id="ARBA00012146"/>
    </source>
</evidence>
<name>A0A4V1J238_9FUNG</name>
<dbReference type="InterPro" id="IPR008162">
    <property type="entry name" value="Pyrophosphatase"/>
</dbReference>
<keyword evidence="8" id="KW-1185">Reference proteome</keyword>
<sequence length="69" mass="8056">MSEYKTRSVGAPNTSEYRVYFEKDGGVISPFHDIPLYANDRKTIVNMVVEIPRWTNAKLEVRPWWLAIV</sequence>
<dbReference type="GO" id="GO:0005737">
    <property type="term" value="C:cytoplasm"/>
    <property type="evidence" value="ECO:0007669"/>
    <property type="project" value="InterPro"/>
</dbReference>